<dbReference type="GO" id="GO:0008270">
    <property type="term" value="F:zinc ion binding"/>
    <property type="evidence" value="ECO:0007669"/>
    <property type="project" value="InterPro"/>
</dbReference>
<dbReference type="PROSITE" id="PS50970">
    <property type="entry name" value="HCY"/>
    <property type="match status" value="1"/>
</dbReference>
<dbReference type="SUPFAM" id="SSF82282">
    <property type="entry name" value="Homocysteine S-methyltransferase"/>
    <property type="match status" value="1"/>
</dbReference>
<keyword evidence="1" id="KW-0489">Methyltransferase</keyword>
<keyword evidence="2" id="KW-0808">Transferase</keyword>
<gene>
    <name evidence="4" type="ORF">METZ01_LOCUS131560</name>
</gene>
<evidence type="ECO:0000256" key="1">
    <source>
        <dbReference type="ARBA" id="ARBA00022603"/>
    </source>
</evidence>
<dbReference type="EMBL" id="UINC01018687">
    <property type="protein sequence ID" value="SVA78706.1"/>
    <property type="molecule type" value="Genomic_DNA"/>
</dbReference>
<sequence length="304" mass="32835">MTDIALLDGGLGQEIHKRSMIDAHPLWSVKVMFDQPDIVTQVHRDFVMSGARVICLNTYTATQSRMTRHGFGDQLETAHKTAIKLARQSLKESPVNDGSVQVAGCLPPLVASYVAEVSKDYNNSLDEYRQLVALQKDDVDLFLIETMSNIDEAQAALAAVKEAGKPAFVSLTIADDLSNKLRSGEDLRVAIDVLSNENPNGIMLNCSSPEAITKAMSIMSELSIPFGALGNGFTTISPLTPGSTVDKLSARKDLSPKVYAEFACQWVEAGATIIGGCCEIGPEHISFLCQQLKANGHRLTTLPV</sequence>
<proteinExistence type="predicted"/>
<accession>A0A381YNV8</accession>
<protein>
    <recommendedName>
        <fullName evidence="3">Hcy-binding domain-containing protein</fullName>
    </recommendedName>
</protein>
<feature type="domain" description="Hcy-binding" evidence="3">
    <location>
        <begin position="1"/>
        <end position="292"/>
    </location>
</feature>
<reference evidence="4" key="1">
    <citation type="submission" date="2018-05" db="EMBL/GenBank/DDBJ databases">
        <authorList>
            <person name="Lanie J.A."/>
            <person name="Ng W.-L."/>
            <person name="Kazmierczak K.M."/>
            <person name="Andrzejewski T.M."/>
            <person name="Davidsen T.M."/>
            <person name="Wayne K.J."/>
            <person name="Tettelin H."/>
            <person name="Glass J.I."/>
            <person name="Rusch D."/>
            <person name="Podicherti R."/>
            <person name="Tsui H.-C.T."/>
            <person name="Winkler M.E."/>
        </authorList>
    </citation>
    <scope>NUCLEOTIDE SEQUENCE</scope>
</reference>
<dbReference type="Gene3D" id="3.20.20.330">
    <property type="entry name" value="Homocysteine-binding-like domain"/>
    <property type="match status" value="1"/>
</dbReference>
<dbReference type="GO" id="GO:0032259">
    <property type="term" value="P:methylation"/>
    <property type="evidence" value="ECO:0007669"/>
    <property type="project" value="UniProtKB-KW"/>
</dbReference>
<dbReference type="InterPro" id="IPR036589">
    <property type="entry name" value="HCY_dom_sf"/>
</dbReference>
<dbReference type="GO" id="GO:0009086">
    <property type="term" value="P:methionine biosynthetic process"/>
    <property type="evidence" value="ECO:0007669"/>
    <property type="project" value="InterPro"/>
</dbReference>
<evidence type="ECO:0000256" key="2">
    <source>
        <dbReference type="ARBA" id="ARBA00022679"/>
    </source>
</evidence>
<dbReference type="PANTHER" id="PTHR11103">
    <property type="entry name" value="SLR1189 PROTEIN"/>
    <property type="match status" value="1"/>
</dbReference>
<dbReference type="GO" id="GO:0008168">
    <property type="term" value="F:methyltransferase activity"/>
    <property type="evidence" value="ECO:0007669"/>
    <property type="project" value="UniProtKB-KW"/>
</dbReference>
<dbReference type="PIRSF" id="PIRSF037505">
    <property type="entry name" value="Betaine_HMT"/>
    <property type="match status" value="1"/>
</dbReference>
<dbReference type="PANTHER" id="PTHR11103:SF18">
    <property type="entry name" value="SLR1189 PROTEIN"/>
    <property type="match status" value="1"/>
</dbReference>
<dbReference type="Pfam" id="PF02574">
    <property type="entry name" value="S-methyl_trans"/>
    <property type="match status" value="1"/>
</dbReference>
<name>A0A381YNV8_9ZZZZ</name>
<dbReference type="InterPro" id="IPR003726">
    <property type="entry name" value="HCY_dom"/>
</dbReference>
<evidence type="ECO:0000259" key="3">
    <source>
        <dbReference type="PROSITE" id="PS50970"/>
    </source>
</evidence>
<organism evidence="4">
    <name type="scientific">marine metagenome</name>
    <dbReference type="NCBI Taxonomy" id="408172"/>
    <lineage>
        <taxon>unclassified sequences</taxon>
        <taxon>metagenomes</taxon>
        <taxon>ecological metagenomes</taxon>
    </lineage>
</organism>
<evidence type="ECO:0000313" key="4">
    <source>
        <dbReference type="EMBL" id="SVA78706.1"/>
    </source>
</evidence>
<dbReference type="AlphaFoldDB" id="A0A381YNV8"/>
<dbReference type="InterPro" id="IPR017226">
    <property type="entry name" value="BHMT-like"/>
</dbReference>